<dbReference type="Gene3D" id="1.10.10.60">
    <property type="entry name" value="Homeodomain-like"/>
    <property type="match status" value="1"/>
</dbReference>
<feature type="region of interest" description="Disordered" evidence="1">
    <location>
        <begin position="77"/>
        <end position="97"/>
    </location>
</feature>
<evidence type="ECO:0000256" key="1">
    <source>
        <dbReference type="SAM" id="MobiDB-lite"/>
    </source>
</evidence>
<reference evidence="3 4" key="1">
    <citation type="submission" date="2024-09" db="EMBL/GenBank/DDBJ databases">
        <title>Chromosome-scale assembly of Riccia sorocarpa.</title>
        <authorList>
            <person name="Paukszto L."/>
        </authorList>
    </citation>
    <scope>NUCLEOTIDE SEQUENCE [LARGE SCALE GENOMIC DNA]</scope>
    <source>
        <strain evidence="3">LP-2024</strain>
        <tissue evidence="3">Aerial parts of the thallus</tissue>
    </source>
</reference>
<dbReference type="EMBL" id="JBJQOH010000001">
    <property type="protein sequence ID" value="KAL3701767.1"/>
    <property type="molecule type" value="Genomic_DNA"/>
</dbReference>
<gene>
    <name evidence="3" type="ORF">R1sor_019789</name>
</gene>
<protein>
    <recommendedName>
        <fullName evidence="2">Myb/SANT-like DNA-binding domain-containing protein</fullName>
    </recommendedName>
</protein>
<dbReference type="PANTHER" id="PTHR33492">
    <property type="entry name" value="OSJNBA0043A12.37 PROTEIN-RELATED"/>
    <property type="match status" value="1"/>
</dbReference>
<name>A0ABD3IG81_9MARC</name>
<dbReference type="Proteomes" id="UP001633002">
    <property type="component" value="Unassembled WGS sequence"/>
</dbReference>
<sequence length="196" mass="21908">MDARASSSMGNGGGMASPESDLEWLNPGQAFEPHFDLNEGSVPSSQRAVPFEFGRIPTDDNFDTTRVHPAARSGFAAVQESGASIRTQARSRQPPTGNITKIHRRQWESWQVEALLECKKLESEELENLVGREQILSSDMKWKCIHTAMLERGVQADPSQLKNKWESVLGSYKKVKDWNLGLIKTSRKDRPRGSTP</sequence>
<comment type="caution">
    <text evidence="3">The sequence shown here is derived from an EMBL/GenBank/DDBJ whole genome shotgun (WGS) entry which is preliminary data.</text>
</comment>
<evidence type="ECO:0000313" key="4">
    <source>
        <dbReference type="Proteomes" id="UP001633002"/>
    </source>
</evidence>
<accession>A0ABD3IG81</accession>
<feature type="domain" description="Myb/SANT-like DNA-binding" evidence="2">
    <location>
        <begin position="104"/>
        <end position="181"/>
    </location>
</feature>
<feature type="region of interest" description="Disordered" evidence="1">
    <location>
        <begin position="1"/>
        <end position="44"/>
    </location>
</feature>
<evidence type="ECO:0000259" key="2">
    <source>
        <dbReference type="Pfam" id="PF13837"/>
    </source>
</evidence>
<keyword evidence="4" id="KW-1185">Reference proteome</keyword>
<dbReference type="InterPro" id="IPR044822">
    <property type="entry name" value="Myb_DNA-bind_4"/>
</dbReference>
<evidence type="ECO:0000313" key="3">
    <source>
        <dbReference type="EMBL" id="KAL3701767.1"/>
    </source>
</evidence>
<dbReference type="PANTHER" id="PTHR33492:SF19">
    <property type="entry name" value="MYB-LIKE DOMAIN-CONTAINING PROTEIN"/>
    <property type="match status" value="1"/>
</dbReference>
<dbReference type="AlphaFoldDB" id="A0ABD3IG81"/>
<proteinExistence type="predicted"/>
<dbReference type="Pfam" id="PF13837">
    <property type="entry name" value="Myb_DNA-bind_4"/>
    <property type="match status" value="1"/>
</dbReference>
<organism evidence="3 4">
    <name type="scientific">Riccia sorocarpa</name>
    <dbReference type="NCBI Taxonomy" id="122646"/>
    <lineage>
        <taxon>Eukaryota</taxon>
        <taxon>Viridiplantae</taxon>
        <taxon>Streptophyta</taxon>
        <taxon>Embryophyta</taxon>
        <taxon>Marchantiophyta</taxon>
        <taxon>Marchantiopsida</taxon>
        <taxon>Marchantiidae</taxon>
        <taxon>Marchantiales</taxon>
        <taxon>Ricciaceae</taxon>
        <taxon>Riccia</taxon>
    </lineage>
</organism>
<feature type="compositionally biased region" description="Polar residues" evidence="1">
    <location>
        <begin position="81"/>
        <end position="97"/>
    </location>
</feature>